<dbReference type="Pfam" id="PF06568">
    <property type="entry name" value="YjiS-like"/>
    <property type="match status" value="1"/>
</dbReference>
<dbReference type="RefSeq" id="WP_110400541.1">
    <property type="nucleotide sequence ID" value="NZ_QJJS01000007.1"/>
</dbReference>
<dbReference type="AlphaFoldDB" id="A0A318H336"/>
<evidence type="ECO:0000313" key="3">
    <source>
        <dbReference type="EMBL" id="PXW96112.1"/>
    </source>
</evidence>
<gene>
    <name evidence="3" type="ORF">C7444_10718</name>
</gene>
<dbReference type="EMBL" id="QJJS01000007">
    <property type="protein sequence ID" value="PXW96112.1"/>
    <property type="molecule type" value="Genomic_DNA"/>
</dbReference>
<proteinExistence type="predicted"/>
<reference evidence="3 4" key="1">
    <citation type="submission" date="2018-05" db="EMBL/GenBank/DDBJ databases">
        <title>Genomic Encyclopedia of Type Strains, Phase IV (KMG-IV): sequencing the most valuable type-strain genomes for metagenomic binning, comparative biology and taxonomic classification.</title>
        <authorList>
            <person name="Goeker M."/>
        </authorList>
    </citation>
    <scope>NUCLEOTIDE SEQUENCE [LARGE SCALE GENOMIC DNA]</scope>
    <source>
        <strain evidence="3 4">DSM 566</strain>
    </source>
</reference>
<evidence type="ECO:0000259" key="2">
    <source>
        <dbReference type="Pfam" id="PF06568"/>
    </source>
</evidence>
<evidence type="ECO:0000256" key="1">
    <source>
        <dbReference type="SAM" id="MobiDB-lite"/>
    </source>
</evidence>
<keyword evidence="4" id="KW-1185">Reference proteome</keyword>
<feature type="compositionally biased region" description="Low complexity" evidence="1">
    <location>
        <begin position="79"/>
        <end position="101"/>
    </location>
</feature>
<name>A0A318H336_9BURK</name>
<dbReference type="Proteomes" id="UP000247811">
    <property type="component" value="Unassembled WGS sequence"/>
</dbReference>
<feature type="region of interest" description="Disordered" evidence="1">
    <location>
        <begin position="72"/>
        <end position="101"/>
    </location>
</feature>
<sequence>MFHTLPAPAPLSETRRALRRSARHLRAAWLALRLAWSGGRRRRADRRTLEAMDDRELLDLGLGRSDIERIVAAPPPPGLSGAAARPGSADRTPAPTRTPRR</sequence>
<accession>A0A318H336</accession>
<protein>
    <recommendedName>
        <fullName evidence="2">YjiS-like domain-containing protein</fullName>
    </recommendedName>
</protein>
<feature type="domain" description="YjiS-like" evidence="2">
    <location>
        <begin position="32"/>
        <end position="68"/>
    </location>
</feature>
<dbReference type="InterPro" id="IPR009506">
    <property type="entry name" value="YjiS-like"/>
</dbReference>
<comment type="caution">
    <text evidence="3">The sequence shown here is derived from an EMBL/GenBank/DDBJ whole genome shotgun (WGS) entry which is preliminary data.</text>
</comment>
<evidence type="ECO:0000313" key="4">
    <source>
        <dbReference type="Proteomes" id="UP000247811"/>
    </source>
</evidence>
<organism evidence="3 4">
    <name type="scientific">Sphaerotilus hippei</name>
    <dbReference type="NCBI Taxonomy" id="744406"/>
    <lineage>
        <taxon>Bacteria</taxon>
        <taxon>Pseudomonadati</taxon>
        <taxon>Pseudomonadota</taxon>
        <taxon>Betaproteobacteria</taxon>
        <taxon>Burkholderiales</taxon>
        <taxon>Sphaerotilaceae</taxon>
        <taxon>Sphaerotilus</taxon>
    </lineage>
</organism>